<organism evidence="2 3">
    <name type="scientific">Austropuccinia psidii MF-1</name>
    <dbReference type="NCBI Taxonomy" id="1389203"/>
    <lineage>
        <taxon>Eukaryota</taxon>
        <taxon>Fungi</taxon>
        <taxon>Dikarya</taxon>
        <taxon>Basidiomycota</taxon>
        <taxon>Pucciniomycotina</taxon>
        <taxon>Pucciniomycetes</taxon>
        <taxon>Pucciniales</taxon>
        <taxon>Sphaerophragmiaceae</taxon>
        <taxon>Austropuccinia</taxon>
    </lineage>
</organism>
<comment type="caution">
    <text evidence="2">The sequence shown here is derived from an EMBL/GenBank/DDBJ whole genome shotgun (WGS) entry which is preliminary data.</text>
</comment>
<proteinExistence type="predicted"/>
<dbReference type="Proteomes" id="UP000765509">
    <property type="component" value="Unassembled WGS sequence"/>
</dbReference>
<protein>
    <submittedName>
        <fullName evidence="2">Uncharacterized protein</fullName>
    </submittedName>
</protein>
<dbReference type="AlphaFoldDB" id="A0A9Q3H539"/>
<gene>
    <name evidence="2" type="ORF">O181_031172</name>
</gene>
<evidence type="ECO:0000313" key="3">
    <source>
        <dbReference type="Proteomes" id="UP000765509"/>
    </source>
</evidence>
<evidence type="ECO:0000313" key="2">
    <source>
        <dbReference type="EMBL" id="MBW0491457.1"/>
    </source>
</evidence>
<feature type="compositionally biased region" description="Polar residues" evidence="1">
    <location>
        <begin position="23"/>
        <end position="42"/>
    </location>
</feature>
<feature type="region of interest" description="Disordered" evidence="1">
    <location>
        <begin position="1"/>
        <end position="46"/>
    </location>
</feature>
<keyword evidence="3" id="KW-1185">Reference proteome</keyword>
<name>A0A9Q3H539_9BASI</name>
<reference evidence="2" key="1">
    <citation type="submission" date="2021-03" db="EMBL/GenBank/DDBJ databases">
        <title>Draft genome sequence of rust myrtle Austropuccinia psidii MF-1, a brazilian biotype.</title>
        <authorList>
            <person name="Quecine M.C."/>
            <person name="Pachon D.M.R."/>
            <person name="Bonatelli M.L."/>
            <person name="Correr F.H."/>
            <person name="Franceschini L.M."/>
            <person name="Leite T.F."/>
            <person name="Margarido G.R.A."/>
            <person name="Almeida C.A."/>
            <person name="Ferrarezi J.A."/>
            <person name="Labate C.A."/>
        </authorList>
    </citation>
    <scope>NUCLEOTIDE SEQUENCE</scope>
    <source>
        <strain evidence="2">MF-1</strain>
    </source>
</reference>
<evidence type="ECO:0000256" key="1">
    <source>
        <dbReference type="SAM" id="MobiDB-lite"/>
    </source>
</evidence>
<accession>A0A9Q3H539</accession>
<feature type="compositionally biased region" description="Acidic residues" evidence="1">
    <location>
        <begin position="1"/>
        <end position="12"/>
    </location>
</feature>
<sequence length="73" mass="7752">MENSVEEEDSDGTEGVPAPVGASQCTGGPNLAQSNQPISHQSEPFLLPIMQKMTHIMANIQKSASSEASRLQL</sequence>
<dbReference type="EMBL" id="AVOT02011091">
    <property type="protein sequence ID" value="MBW0491457.1"/>
    <property type="molecule type" value="Genomic_DNA"/>
</dbReference>